<reference evidence="2" key="1">
    <citation type="submission" date="2020-10" db="EMBL/GenBank/DDBJ databases">
        <authorList>
            <person name="Pedlow M.R."/>
            <person name="Boone T.C."/>
            <person name="Arceneaux K.R."/>
            <person name="Griffin M.J."/>
            <person name="Johnson S.N."/>
            <person name="Melancon R.M."/>
            <person name="Middlebrooks S.K."/>
            <person name="Starkey K.D."/>
            <person name="Young C.N."/>
            <person name="Landry C.A."/>
            <person name="Garlena R.A."/>
            <person name="Russell D.A."/>
            <person name="Jacobs-Sera D."/>
            <person name="Hatfull G.F."/>
        </authorList>
    </citation>
    <scope>NUCLEOTIDE SEQUENCE [LARGE SCALE GENOMIC DNA]</scope>
</reference>
<organism evidence="1 2">
    <name type="scientific">Arthrobacter phage Tbone</name>
    <dbReference type="NCBI Taxonomy" id="2790983"/>
    <lineage>
        <taxon>Viruses</taxon>
        <taxon>Duplodnaviria</taxon>
        <taxon>Heunggongvirae</taxon>
        <taxon>Uroviricota</taxon>
        <taxon>Caudoviricetes</taxon>
        <taxon>Casidaviridae</taxon>
        <taxon>Yangvirus</taxon>
        <taxon>Yangvirus tbone</taxon>
    </lineage>
</organism>
<accession>A0A7T3N376</accession>
<proteinExistence type="predicted"/>
<sequence length="73" mass="8035">MSTLARTVKQARANLYEAVASEATVTVKLDAGTILTGTVTEHPTLPDGYYLIADGHTTRRAFHRSELEEVIFE</sequence>
<evidence type="ECO:0000313" key="1">
    <source>
        <dbReference type="EMBL" id="QPX62383.1"/>
    </source>
</evidence>
<dbReference type="GeneID" id="77954208"/>
<protein>
    <submittedName>
        <fullName evidence="1">RNA binding protein</fullName>
    </submittedName>
</protein>
<dbReference type="KEGG" id="vg:77954208"/>
<gene>
    <name evidence="1" type="primary">52</name>
    <name evidence="1" type="ORF">SEA_TBONE_52</name>
</gene>
<dbReference type="RefSeq" id="YP_010677823.1">
    <property type="nucleotide sequence ID" value="NC_071026.1"/>
</dbReference>
<evidence type="ECO:0000313" key="2">
    <source>
        <dbReference type="Proteomes" id="UP000596188"/>
    </source>
</evidence>
<keyword evidence="2" id="KW-1185">Reference proteome</keyword>
<dbReference type="EMBL" id="MW055910">
    <property type="protein sequence ID" value="QPX62383.1"/>
    <property type="molecule type" value="Genomic_DNA"/>
</dbReference>
<name>A0A7T3N376_9CAUD</name>
<dbReference type="Proteomes" id="UP000596188">
    <property type="component" value="Segment"/>
</dbReference>
<dbReference type="SMR" id="A0A7T3N376"/>